<evidence type="ECO:0000256" key="2">
    <source>
        <dbReference type="PROSITE-ProRule" id="PRU00169"/>
    </source>
</evidence>
<dbReference type="Gene3D" id="3.40.50.2300">
    <property type="match status" value="1"/>
</dbReference>
<sequence>MISNKIYSTEELAKTIHTCSQEQFTGLLLIEKLQGQRWNLYFHQGALMAGSSKEYAARRWCRQLYKHYPQLSFEVVSYWSEQLQNGNYHFFAELLTKGTSRGEEMAPVIASNTTEILFDIIQQGKQLCHNSVNPLICKRILEDTINSKLIVMEASQAWQQAIEAWEAWHKAGFAHFSPNLAPEISQVQQLRQHTSVSIYNNLSKLLDGNLSLRDLALKLKQNPLPLTQSIMPYIHKGWINLIEVEDSCLNLGVDTVTRPKLSITTNPQPTPANRTVSKTKPTTNAPLIAYIDDSSIDSQRMNLILTQAGYRYLNIQDSVMALPTLLEQKPKLIFLDLVMPIANGYEICAQIRRVSMFRETPVIILTGNDGIVDRVRAKIVGSTGFLAKPITPEKVIKTLQDYLSVQKPISSRIENTS</sequence>
<dbReference type="PANTHER" id="PTHR44591">
    <property type="entry name" value="STRESS RESPONSE REGULATOR PROTEIN 1"/>
    <property type="match status" value="1"/>
</dbReference>
<dbReference type="PANTHER" id="PTHR44591:SF23">
    <property type="entry name" value="CHEY SUBFAMILY"/>
    <property type="match status" value="1"/>
</dbReference>
<dbReference type="InterPro" id="IPR001789">
    <property type="entry name" value="Sig_transdc_resp-reg_receiver"/>
</dbReference>
<dbReference type="InterPro" id="IPR011006">
    <property type="entry name" value="CheY-like_superfamily"/>
</dbReference>
<evidence type="ECO:0000259" key="3">
    <source>
        <dbReference type="PROSITE" id="PS50110"/>
    </source>
</evidence>
<accession>A0A6B3NF08</accession>
<gene>
    <name evidence="4" type="ORF">F6J89_22015</name>
</gene>
<comment type="caution">
    <text evidence="4">The sequence shown here is derived from an EMBL/GenBank/DDBJ whole genome shotgun (WGS) entry which is preliminary data.</text>
</comment>
<dbReference type="EMBL" id="JAAHFQ010000509">
    <property type="protein sequence ID" value="NER30223.1"/>
    <property type="molecule type" value="Genomic_DNA"/>
</dbReference>
<dbReference type="GO" id="GO:0043158">
    <property type="term" value="P:heterocyst development"/>
    <property type="evidence" value="ECO:0007669"/>
    <property type="project" value="UniProtKB-KW"/>
</dbReference>
<feature type="domain" description="Response regulatory" evidence="3">
    <location>
        <begin position="287"/>
        <end position="403"/>
    </location>
</feature>
<organism evidence="4">
    <name type="scientific">Symploca sp. SIO1C4</name>
    <dbReference type="NCBI Taxonomy" id="2607765"/>
    <lineage>
        <taxon>Bacteria</taxon>
        <taxon>Bacillati</taxon>
        <taxon>Cyanobacteriota</taxon>
        <taxon>Cyanophyceae</taxon>
        <taxon>Coleofasciculales</taxon>
        <taxon>Coleofasciculaceae</taxon>
        <taxon>Symploca</taxon>
    </lineage>
</organism>
<name>A0A6B3NF08_9CYAN</name>
<dbReference type="SMART" id="SM00448">
    <property type="entry name" value="REC"/>
    <property type="match status" value="1"/>
</dbReference>
<dbReference type="PROSITE" id="PS50110">
    <property type="entry name" value="RESPONSE_REGULATORY"/>
    <property type="match status" value="1"/>
</dbReference>
<dbReference type="GO" id="GO:0030428">
    <property type="term" value="C:cell septum"/>
    <property type="evidence" value="ECO:0007669"/>
    <property type="project" value="UniProtKB-SubCell"/>
</dbReference>
<dbReference type="GO" id="GO:0000160">
    <property type="term" value="P:phosphorelay signal transduction system"/>
    <property type="evidence" value="ECO:0007669"/>
    <property type="project" value="UniProtKB-KW"/>
</dbReference>
<dbReference type="SUPFAM" id="SSF52172">
    <property type="entry name" value="CheY-like"/>
    <property type="match status" value="1"/>
</dbReference>
<keyword evidence="1 2" id="KW-0597">Phosphoprotein</keyword>
<dbReference type="AlphaFoldDB" id="A0A6B3NF08"/>
<reference evidence="4" key="1">
    <citation type="submission" date="2019-11" db="EMBL/GenBank/DDBJ databases">
        <title>Genomic insights into an expanded diversity of filamentous marine cyanobacteria reveals the extraordinary biosynthetic potential of Moorea and Okeania.</title>
        <authorList>
            <person name="Ferreira Leao T."/>
            <person name="Wang M."/>
            <person name="Moss N."/>
            <person name="Da Silva R."/>
            <person name="Sanders J."/>
            <person name="Nurk S."/>
            <person name="Gurevich A."/>
            <person name="Humphrey G."/>
            <person name="Reher R."/>
            <person name="Zhu Q."/>
            <person name="Belda-Ferre P."/>
            <person name="Glukhov E."/>
            <person name="Rex R."/>
            <person name="Dorrestein P.C."/>
            <person name="Knight R."/>
            <person name="Pevzner P."/>
            <person name="Gerwick W.H."/>
            <person name="Gerwick L."/>
        </authorList>
    </citation>
    <scope>NUCLEOTIDE SEQUENCE</scope>
    <source>
        <strain evidence="4">SIO1C4</strain>
    </source>
</reference>
<protein>
    <submittedName>
        <fullName evidence="4">Response regulator</fullName>
    </submittedName>
</protein>
<dbReference type="Pfam" id="PF00072">
    <property type="entry name" value="Response_reg"/>
    <property type="match status" value="1"/>
</dbReference>
<proteinExistence type="predicted"/>
<feature type="modified residue" description="4-aspartylphosphate" evidence="2">
    <location>
        <position position="336"/>
    </location>
</feature>
<dbReference type="InterPro" id="IPR024186">
    <property type="entry name" value="Sig_transdc_resp-reg_PatA"/>
</dbReference>
<evidence type="ECO:0000256" key="1">
    <source>
        <dbReference type="ARBA" id="ARBA00022553"/>
    </source>
</evidence>
<dbReference type="PIRSF" id="PIRSF005897">
    <property type="entry name" value="RR_PatA"/>
    <property type="match status" value="1"/>
</dbReference>
<evidence type="ECO:0000313" key="4">
    <source>
        <dbReference type="EMBL" id="NER30223.1"/>
    </source>
</evidence>
<dbReference type="InterPro" id="IPR050595">
    <property type="entry name" value="Bact_response_regulator"/>
</dbReference>